<dbReference type="GeneID" id="34600855"/>
<sequence length="408" mass="44660">MAAVLTFYLLSLLCFSAYARAGHGRGKPLPLEITKVFHAASYFSEYGSERVTIKYAPVSVPPMTENDGMAQYFQPSTTLPCRDCVITLLEMGLEHADGRVADADTGMWLHHGVMVNRNQSDAVCGKGSYGQRFAASGNERTAIDFSGGGSVKAGYYIGRSDEVALAIDLMNMMHSEPQTDIVFTITYEYIQGRHVRDFTALTPYWMDVGGCRTSDVPAYRDSAFNYSSPILKGSPQGMVAFVGGHLHDGGTHIDLLKNGKAVCSVKAFYNQYRYLGEGKMTEHVSSIESCALTTETTPEDEWSITAYYDTRVHKPMGMMDGSLEPVMGIMLVYVAPGLDVGHRGATKSKCLNIVLGVGSLTAVVLLVGVWCYLQGRCGFGKKTWTNMATLSNRDRDLEQEAVEPLMKT</sequence>
<reference evidence="3 4" key="1">
    <citation type="submission" date="2016-03" db="EMBL/GenBank/DDBJ databases">
        <title>Draft genome sequence of the Fonsecaea monophora CBS 269.37.</title>
        <authorList>
            <person name="Bombassaro A."/>
            <person name="Vinicius W.A."/>
            <person name="De Hoog S."/>
            <person name="Sun J."/>
            <person name="Souza E.M."/>
            <person name="Raittz R.T."/>
            <person name="Costa F."/>
            <person name="Leao A.C."/>
            <person name="Tadra-Sfeir M.Z."/>
            <person name="Baura V."/>
            <person name="Balsanelli E."/>
            <person name="Pedrosa F.O."/>
            <person name="Moreno L.F."/>
            <person name="Steffens M.B."/>
            <person name="Xi L."/>
            <person name="Bocca A.L."/>
            <person name="Felipe M.S."/>
            <person name="Teixeira M."/>
            <person name="Telles Filho F.Q."/>
            <person name="Azevedo C.M."/>
            <person name="Gomes R."/>
            <person name="Vicente V.A."/>
        </authorList>
    </citation>
    <scope>NUCLEOTIDE SEQUENCE [LARGE SCALE GENOMIC DNA]</scope>
    <source>
        <strain evidence="3 4">CBS 269.37</strain>
    </source>
</reference>
<evidence type="ECO:0000256" key="1">
    <source>
        <dbReference type="SAM" id="Phobius"/>
    </source>
</evidence>
<feature type="transmembrane region" description="Helical" evidence="1">
    <location>
        <begin position="353"/>
        <end position="373"/>
    </location>
</feature>
<keyword evidence="1" id="KW-0472">Membrane</keyword>
<dbReference type="Proteomes" id="UP000077002">
    <property type="component" value="Unassembled WGS sequence"/>
</dbReference>
<comment type="caution">
    <text evidence="3">The sequence shown here is derived from an EMBL/GenBank/DDBJ whole genome shotgun (WGS) entry which is preliminary data.</text>
</comment>
<protein>
    <recommendedName>
        <fullName evidence="5">Peptidase A1 domain-containing protein</fullName>
    </recommendedName>
</protein>
<feature type="chain" id="PRO_5008060966" description="Peptidase A1 domain-containing protein" evidence="2">
    <location>
        <begin position="22"/>
        <end position="408"/>
    </location>
</feature>
<gene>
    <name evidence="3" type="ORF">AYO21_05691</name>
</gene>
<accession>A0A177F8U1</accession>
<dbReference type="OrthoDB" id="4142625at2759"/>
<proteinExistence type="predicted"/>
<organism evidence="3 4">
    <name type="scientific">Fonsecaea monophora</name>
    <dbReference type="NCBI Taxonomy" id="254056"/>
    <lineage>
        <taxon>Eukaryota</taxon>
        <taxon>Fungi</taxon>
        <taxon>Dikarya</taxon>
        <taxon>Ascomycota</taxon>
        <taxon>Pezizomycotina</taxon>
        <taxon>Eurotiomycetes</taxon>
        <taxon>Chaetothyriomycetidae</taxon>
        <taxon>Chaetothyriales</taxon>
        <taxon>Herpotrichiellaceae</taxon>
        <taxon>Fonsecaea</taxon>
    </lineage>
</organism>
<dbReference type="EMBL" id="LVKK01000037">
    <property type="protein sequence ID" value="OAG40010.1"/>
    <property type="molecule type" value="Genomic_DNA"/>
</dbReference>
<evidence type="ECO:0000313" key="4">
    <source>
        <dbReference type="Proteomes" id="UP000077002"/>
    </source>
</evidence>
<keyword evidence="2" id="KW-0732">Signal</keyword>
<evidence type="ECO:0008006" key="5">
    <source>
        <dbReference type="Google" id="ProtNLM"/>
    </source>
</evidence>
<keyword evidence="1" id="KW-1133">Transmembrane helix</keyword>
<name>A0A177F8U1_9EURO</name>
<keyword evidence="1" id="KW-0812">Transmembrane</keyword>
<dbReference type="AlphaFoldDB" id="A0A177F8U1"/>
<evidence type="ECO:0000256" key="2">
    <source>
        <dbReference type="SAM" id="SignalP"/>
    </source>
</evidence>
<keyword evidence="4" id="KW-1185">Reference proteome</keyword>
<dbReference type="RefSeq" id="XP_022511962.1">
    <property type="nucleotide sequence ID" value="XM_022655658.1"/>
</dbReference>
<feature type="signal peptide" evidence="2">
    <location>
        <begin position="1"/>
        <end position="21"/>
    </location>
</feature>
<evidence type="ECO:0000313" key="3">
    <source>
        <dbReference type="EMBL" id="OAG40010.1"/>
    </source>
</evidence>